<dbReference type="SUPFAM" id="SSF55186">
    <property type="entry name" value="ThrRS/AlaRS common domain"/>
    <property type="match status" value="1"/>
</dbReference>
<comment type="caution">
    <text evidence="1">The sequence shown here is derived from an EMBL/GenBank/DDBJ whole genome shotgun (WGS) entry which is preliminary data.</text>
</comment>
<organism evidence="1">
    <name type="scientific">marine sediment metagenome</name>
    <dbReference type="NCBI Taxonomy" id="412755"/>
    <lineage>
        <taxon>unclassified sequences</taxon>
        <taxon>metagenomes</taxon>
        <taxon>ecological metagenomes</taxon>
    </lineage>
</organism>
<dbReference type="GO" id="GO:0000166">
    <property type="term" value="F:nucleotide binding"/>
    <property type="evidence" value="ECO:0007669"/>
    <property type="project" value="InterPro"/>
</dbReference>
<protein>
    <submittedName>
        <fullName evidence="1">Uncharacterized protein</fullName>
    </submittedName>
</protein>
<reference evidence="1" key="1">
    <citation type="journal article" date="2014" name="Front. Microbiol.">
        <title>High frequency of phylogenetically diverse reductive dehalogenase-homologous genes in deep subseafloor sedimentary metagenomes.</title>
        <authorList>
            <person name="Kawai M."/>
            <person name="Futagami T."/>
            <person name="Toyoda A."/>
            <person name="Takaki Y."/>
            <person name="Nishi S."/>
            <person name="Hori S."/>
            <person name="Arai W."/>
            <person name="Tsubouchi T."/>
            <person name="Morono Y."/>
            <person name="Uchiyama I."/>
            <person name="Ito T."/>
            <person name="Fujiyama A."/>
            <person name="Inagaki F."/>
            <person name="Takami H."/>
        </authorList>
    </citation>
    <scope>NUCLEOTIDE SEQUENCE</scope>
    <source>
        <strain evidence="1">Expedition CK06-06</strain>
    </source>
</reference>
<proteinExistence type="predicted"/>
<sequence>DDEINAIENLVNEKILKNLLVEKFNTTLNEAKKLGARFGIFR</sequence>
<dbReference type="AlphaFoldDB" id="X1TKM1"/>
<accession>X1TKM1</accession>
<name>X1TKM1_9ZZZZ</name>
<feature type="non-terminal residue" evidence="1">
    <location>
        <position position="1"/>
    </location>
</feature>
<dbReference type="EMBL" id="BARW01013502">
    <property type="protein sequence ID" value="GAI80574.1"/>
    <property type="molecule type" value="Genomic_DNA"/>
</dbReference>
<dbReference type="InterPro" id="IPR018163">
    <property type="entry name" value="Thr/Ala-tRNA-synth_IIc_edit"/>
</dbReference>
<gene>
    <name evidence="1" type="ORF">S12H4_24700</name>
</gene>
<evidence type="ECO:0000313" key="1">
    <source>
        <dbReference type="EMBL" id="GAI80574.1"/>
    </source>
</evidence>